<dbReference type="Gene3D" id="3.40.630.190">
    <property type="entry name" value="LCP protein"/>
    <property type="match status" value="1"/>
</dbReference>
<dbReference type="EMBL" id="FOYZ01000007">
    <property type="protein sequence ID" value="SFR83866.1"/>
    <property type="molecule type" value="Genomic_DNA"/>
</dbReference>
<evidence type="ECO:0000313" key="6">
    <source>
        <dbReference type="Proteomes" id="UP000199659"/>
    </source>
</evidence>
<evidence type="ECO:0000259" key="4">
    <source>
        <dbReference type="Pfam" id="PF03816"/>
    </source>
</evidence>
<proteinExistence type="inferred from homology"/>
<dbReference type="PANTHER" id="PTHR33392:SF6">
    <property type="entry name" value="POLYISOPRENYL-TEICHOIC ACID--PEPTIDOGLYCAN TEICHOIC ACID TRANSFERASE TAGU"/>
    <property type="match status" value="1"/>
</dbReference>
<feature type="compositionally biased region" description="Basic and acidic residues" evidence="2">
    <location>
        <begin position="75"/>
        <end position="86"/>
    </location>
</feature>
<feature type="region of interest" description="Disordered" evidence="2">
    <location>
        <begin position="17"/>
        <end position="103"/>
    </location>
</feature>
<feature type="compositionally biased region" description="Basic and acidic residues" evidence="2">
    <location>
        <begin position="17"/>
        <end position="43"/>
    </location>
</feature>
<evidence type="ECO:0000256" key="1">
    <source>
        <dbReference type="ARBA" id="ARBA00006068"/>
    </source>
</evidence>
<keyword evidence="3" id="KW-1133">Transmembrane helix</keyword>
<keyword evidence="6" id="KW-1185">Reference proteome</keyword>
<accession>A0A1I6JY33</accession>
<feature type="domain" description="Cell envelope-related transcriptional attenuator" evidence="4">
    <location>
        <begin position="192"/>
        <end position="349"/>
    </location>
</feature>
<dbReference type="InterPro" id="IPR004474">
    <property type="entry name" value="LytR_CpsA_psr"/>
</dbReference>
<dbReference type="InterPro" id="IPR050922">
    <property type="entry name" value="LytR/CpsA/Psr_CW_biosynth"/>
</dbReference>
<gene>
    <name evidence="5" type="ORF">SAMN05661086_02069</name>
</gene>
<reference evidence="5 6" key="1">
    <citation type="submission" date="2016-10" db="EMBL/GenBank/DDBJ databases">
        <authorList>
            <person name="de Groot N.N."/>
        </authorList>
    </citation>
    <scope>NUCLEOTIDE SEQUENCE [LARGE SCALE GENOMIC DNA]</scope>
    <source>
        <strain evidence="5 6">743A</strain>
    </source>
</reference>
<protein>
    <submittedName>
        <fullName evidence="5">Transcriptional attenuator, LytR family</fullName>
    </submittedName>
</protein>
<feature type="compositionally biased region" description="Acidic residues" evidence="2">
    <location>
        <begin position="450"/>
        <end position="461"/>
    </location>
</feature>
<evidence type="ECO:0000256" key="3">
    <source>
        <dbReference type="SAM" id="Phobius"/>
    </source>
</evidence>
<dbReference type="Pfam" id="PF03816">
    <property type="entry name" value="LytR_cpsA_psr"/>
    <property type="match status" value="1"/>
</dbReference>
<dbReference type="NCBIfam" id="TIGR00350">
    <property type="entry name" value="lytR_cpsA_psr"/>
    <property type="match status" value="1"/>
</dbReference>
<organism evidence="5 6">
    <name type="scientific">Anaeromicropila populeti</name>
    <dbReference type="NCBI Taxonomy" id="37658"/>
    <lineage>
        <taxon>Bacteria</taxon>
        <taxon>Bacillati</taxon>
        <taxon>Bacillota</taxon>
        <taxon>Clostridia</taxon>
        <taxon>Lachnospirales</taxon>
        <taxon>Lachnospiraceae</taxon>
        <taxon>Anaeromicropila</taxon>
    </lineage>
</organism>
<name>A0A1I6JY33_9FIRM</name>
<feature type="transmembrane region" description="Helical" evidence="3">
    <location>
        <begin position="110"/>
        <end position="133"/>
    </location>
</feature>
<dbReference type="STRING" id="37658.SAMN05661086_02069"/>
<comment type="similarity">
    <text evidence="1">Belongs to the LytR/CpsA/Psr (LCP) family.</text>
</comment>
<keyword evidence="3" id="KW-0812">Transmembrane</keyword>
<dbReference type="AlphaFoldDB" id="A0A1I6JY33"/>
<evidence type="ECO:0000313" key="5">
    <source>
        <dbReference type="EMBL" id="SFR83866.1"/>
    </source>
</evidence>
<evidence type="ECO:0000256" key="2">
    <source>
        <dbReference type="SAM" id="MobiDB-lite"/>
    </source>
</evidence>
<keyword evidence="3" id="KW-0472">Membrane</keyword>
<dbReference type="PANTHER" id="PTHR33392">
    <property type="entry name" value="POLYISOPRENYL-TEICHOIC ACID--PEPTIDOGLYCAN TEICHOIC ACID TRANSFERASE TAGU"/>
    <property type="match status" value="1"/>
</dbReference>
<feature type="region of interest" description="Disordered" evidence="2">
    <location>
        <begin position="438"/>
        <end position="463"/>
    </location>
</feature>
<sequence length="479" mass="53808">MKEDDWLSEVNSDIAKQVRENMVRNENGDNLDKKEEKEVKVEDSTTGEVRFLVGPFGDSAQDIQEEELEEDNLSEAEKVSEGKDENLQEEDEPFEESKPPKKKMGKGIKILIGIFSFVLLLTAGAAVLANHMINRINYEDPTQVTQQPSDLSEEELALKPTPTPQVFQPEVEDEVINVLLIGEEAMNDTVGRSDSMMIATINTAQKSLKLTSLMRDIYVEIPGYANNKLNAAFHNGGGVLLTETVEQNFGVQIDGYIRVDYSNFENIIDKLGGVEIELTNNEAYYLNTTNYISDPANRYVKAGLQTLNGNQALGYCRVRYRTTSNGERDDFGRTYRQRAVLTAIFNKYKTKNVVEMVSIANDMLECFTTNLTKTEIIEYVKTVATLGTTELETLRIPLDDAYYGESYNCGSVLVMDQEKNIAALREFLYGEKVAATMEEDESSGQAQMQEVDEVSEEDETTDLYVAKRVDELSLRGSTE</sequence>
<feature type="compositionally biased region" description="Acidic residues" evidence="2">
    <location>
        <begin position="63"/>
        <end position="74"/>
    </location>
</feature>
<dbReference type="Proteomes" id="UP000199659">
    <property type="component" value="Unassembled WGS sequence"/>
</dbReference>